<proteinExistence type="predicted"/>
<gene>
    <name evidence="2" type="ORF">D6C90_08865</name>
</gene>
<protein>
    <submittedName>
        <fullName evidence="2">Uncharacterized protein</fullName>
    </submittedName>
</protein>
<reference evidence="2 3" key="1">
    <citation type="submission" date="2018-10" db="EMBL/GenBank/DDBJ databases">
        <title>Fifty Aureobasidium pullulans genomes reveal a recombining polyextremotolerant generalist.</title>
        <authorList>
            <person name="Gostincar C."/>
            <person name="Turk M."/>
            <person name="Zajc J."/>
            <person name="Gunde-Cimerman N."/>
        </authorList>
    </citation>
    <scope>NUCLEOTIDE SEQUENCE [LARGE SCALE GENOMIC DNA]</scope>
    <source>
        <strain evidence="2 3">EXF-3844</strain>
    </source>
</reference>
<evidence type="ECO:0000313" key="3">
    <source>
        <dbReference type="Proteomes" id="UP000310121"/>
    </source>
</evidence>
<comment type="caution">
    <text evidence="2">The sequence shown here is derived from an EMBL/GenBank/DDBJ whole genome shotgun (WGS) entry which is preliminary data.</text>
</comment>
<evidence type="ECO:0000256" key="1">
    <source>
        <dbReference type="SAM" id="MobiDB-lite"/>
    </source>
</evidence>
<dbReference type="EMBL" id="QZBN01001301">
    <property type="protein sequence ID" value="THZ29198.1"/>
    <property type="molecule type" value="Genomic_DNA"/>
</dbReference>
<dbReference type="AlphaFoldDB" id="A0A4S9TX55"/>
<dbReference type="Proteomes" id="UP000310121">
    <property type="component" value="Unassembled WGS sequence"/>
</dbReference>
<feature type="compositionally biased region" description="Low complexity" evidence="1">
    <location>
        <begin position="75"/>
        <end position="86"/>
    </location>
</feature>
<organism evidence="2 3">
    <name type="scientific">Aureobasidium pullulans</name>
    <name type="common">Black yeast</name>
    <name type="synonym">Pullularia pullulans</name>
    <dbReference type="NCBI Taxonomy" id="5580"/>
    <lineage>
        <taxon>Eukaryota</taxon>
        <taxon>Fungi</taxon>
        <taxon>Dikarya</taxon>
        <taxon>Ascomycota</taxon>
        <taxon>Pezizomycotina</taxon>
        <taxon>Dothideomycetes</taxon>
        <taxon>Dothideomycetidae</taxon>
        <taxon>Dothideales</taxon>
        <taxon>Saccotheciaceae</taxon>
        <taxon>Aureobasidium</taxon>
    </lineage>
</organism>
<name>A0A4S9TX55_AURPU</name>
<accession>A0A4S9TX55</accession>
<feature type="region of interest" description="Disordered" evidence="1">
    <location>
        <begin position="59"/>
        <end position="97"/>
    </location>
</feature>
<evidence type="ECO:0000313" key="2">
    <source>
        <dbReference type="EMBL" id="THZ29198.1"/>
    </source>
</evidence>
<sequence>MSVAAILNKEMYSASGQNLIMVLGKRKHGPGAKAAMQGLKNHEDPVVRKHKMDDNGKIIMPIRKSSGCVEKGKTSPSGSRKPSSPRRSPPLSPKSKMLADLIPGKTTEDIQKICGKAIVSPRTQIRLGKEQVQVEEKRLRVMDERLRKMKEVLILKADYPLVAGDMEEDDEPEHLQRSPAFNAYPEDPEVYGRKAKQVPMQAHRNIIVDRSQAHEPFGHGIVSRVLLEEETEPGKPTRQVGAWAIKQVHLREWLAPGTVIRALHAVPNNDLKLEYPSNLVRIYPRGPVIAKWRPMIILWHHNSEMTCVPLFTLKAKNPETKKSESGLKLQHLAPAKRREYMPIRRDDNEGSAWKNYGLALHNGPPLIMLKHPGTYGLEAGSFADLSRPVTVGKFDEFEDALAMLKDGSYARLLEAFKFREQLAREGALSSKGMRDTRTATPPALQRMSDDRAKWNAMGVGDDRIDEDDAYYDADFIDLNR</sequence>